<gene>
    <name evidence="1" type="ORF">AVEN_77941_1</name>
</gene>
<sequence length="118" mass="13624">MKGCLSKEKKKSRVGWRLIEEIHGVERVIFFNLCKSFKNESSFKEVLQMQANLALKIMARNVIREDSFTRKAECSVFCLIIPDFVHLIMESEFVKDKISGSEYDGVPINNFTADLTQE</sequence>
<dbReference type="EMBL" id="BGPR01000435">
    <property type="protein sequence ID" value="GBM20025.1"/>
    <property type="molecule type" value="Genomic_DNA"/>
</dbReference>
<proteinExistence type="predicted"/>
<dbReference type="AlphaFoldDB" id="A0A4Y2DWP5"/>
<comment type="caution">
    <text evidence="1">The sequence shown here is derived from an EMBL/GenBank/DDBJ whole genome shotgun (WGS) entry which is preliminary data.</text>
</comment>
<accession>A0A4Y2DWP5</accession>
<evidence type="ECO:0000313" key="2">
    <source>
        <dbReference type="Proteomes" id="UP000499080"/>
    </source>
</evidence>
<reference evidence="1 2" key="1">
    <citation type="journal article" date="2019" name="Sci. Rep.">
        <title>Orb-weaving spider Araneus ventricosus genome elucidates the spidroin gene catalogue.</title>
        <authorList>
            <person name="Kono N."/>
            <person name="Nakamura H."/>
            <person name="Ohtoshi R."/>
            <person name="Moran D.A.P."/>
            <person name="Shinohara A."/>
            <person name="Yoshida Y."/>
            <person name="Fujiwara M."/>
            <person name="Mori M."/>
            <person name="Tomita M."/>
            <person name="Arakawa K."/>
        </authorList>
    </citation>
    <scope>NUCLEOTIDE SEQUENCE [LARGE SCALE GENOMIC DNA]</scope>
</reference>
<organism evidence="1 2">
    <name type="scientific">Araneus ventricosus</name>
    <name type="common">Orbweaver spider</name>
    <name type="synonym">Epeira ventricosa</name>
    <dbReference type="NCBI Taxonomy" id="182803"/>
    <lineage>
        <taxon>Eukaryota</taxon>
        <taxon>Metazoa</taxon>
        <taxon>Ecdysozoa</taxon>
        <taxon>Arthropoda</taxon>
        <taxon>Chelicerata</taxon>
        <taxon>Arachnida</taxon>
        <taxon>Araneae</taxon>
        <taxon>Araneomorphae</taxon>
        <taxon>Entelegynae</taxon>
        <taxon>Araneoidea</taxon>
        <taxon>Araneidae</taxon>
        <taxon>Araneus</taxon>
    </lineage>
</organism>
<keyword evidence="2" id="KW-1185">Reference proteome</keyword>
<dbReference type="Proteomes" id="UP000499080">
    <property type="component" value="Unassembled WGS sequence"/>
</dbReference>
<protein>
    <submittedName>
        <fullName evidence="1">Uncharacterized protein</fullName>
    </submittedName>
</protein>
<name>A0A4Y2DWP5_ARAVE</name>
<evidence type="ECO:0000313" key="1">
    <source>
        <dbReference type="EMBL" id="GBM20025.1"/>
    </source>
</evidence>